<keyword evidence="3" id="KW-1185">Reference proteome</keyword>
<reference evidence="2" key="1">
    <citation type="submission" date="2023-04" db="EMBL/GenBank/DDBJ databases">
        <authorList>
            <consortium name="ELIXIR-Norway"/>
        </authorList>
    </citation>
    <scope>NUCLEOTIDE SEQUENCE [LARGE SCALE GENOMIC DNA]</scope>
</reference>
<sequence>MASVLAPAAQATAPTSLTQSVHRPPASQRPPSQRRPAATGPRPGRPRASAPLPSACTHRSGSLIHLHVTRCTSIPVRLILLTPDSDAQAPVLAPPLSSRRTSKANSPPPTAARTSANSSTACRLLRGKNEASVEPSLSFLPCPSNPSGNPTCPAFKRATQPFPNHGHVTSDRLFPECLQ</sequence>
<organism evidence="2 3">
    <name type="scientific">Rangifer tarandus platyrhynchus</name>
    <name type="common">Svalbard reindeer</name>
    <dbReference type="NCBI Taxonomy" id="3082113"/>
    <lineage>
        <taxon>Eukaryota</taxon>
        <taxon>Metazoa</taxon>
        <taxon>Chordata</taxon>
        <taxon>Craniata</taxon>
        <taxon>Vertebrata</taxon>
        <taxon>Euteleostomi</taxon>
        <taxon>Mammalia</taxon>
        <taxon>Eutheria</taxon>
        <taxon>Laurasiatheria</taxon>
        <taxon>Artiodactyla</taxon>
        <taxon>Ruminantia</taxon>
        <taxon>Pecora</taxon>
        <taxon>Cervidae</taxon>
        <taxon>Odocoileinae</taxon>
        <taxon>Rangifer</taxon>
    </lineage>
</organism>
<gene>
    <name evidence="2" type="ORF">MRATA1EN1_LOCUS28887</name>
</gene>
<proteinExistence type="predicted"/>
<feature type="compositionally biased region" description="Low complexity" evidence="1">
    <location>
        <begin position="23"/>
        <end position="55"/>
    </location>
</feature>
<feature type="region of interest" description="Disordered" evidence="1">
    <location>
        <begin position="1"/>
        <end position="57"/>
    </location>
</feature>
<name>A0ABN9A104_RANTA</name>
<accession>A0ABN9A104</accession>
<evidence type="ECO:0000313" key="2">
    <source>
        <dbReference type="EMBL" id="CAI9179925.1"/>
    </source>
</evidence>
<evidence type="ECO:0000256" key="1">
    <source>
        <dbReference type="SAM" id="MobiDB-lite"/>
    </source>
</evidence>
<protein>
    <submittedName>
        <fullName evidence="2">Uncharacterized protein</fullName>
    </submittedName>
</protein>
<dbReference type="Proteomes" id="UP001176941">
    <property type="component" value="Chromosome 9"/>
</dbReference>
<dbReference type="EMBL" id="OX459945">
    <property type="protein sequence ID" value="CAI9179925.1"/>
    <property type="molecule type" value="Genomic_DNA"/>
</dbReference>
<evidence type="ECO:0000313" key="3">
    <source>
        <dbReference type="Proteomes" id="UP001176941"/>
    </source>
</evidence>
<feature type="compositionally biased region" description="Low complexity" evidence="1">
    <location>
        <begin position="111"/>
        <end position="120"/>
    </location>
</feature>
<feature type="compositionally biased region" description="Polar residues" evidence="1">
    <location>
        <begin position="12"/>
        <end position="21"/>
    </location>
</feature>
<feature type="region of interest" description="Disordered" evidence="1">
    <location>
        <begin position="90"/>
        <end position="120"/>
    </location>
</feature>